<keyword evidence="5 12" id="KW-0812">Transmembrane</keyword>
<evidence type="ECO:0000313" key="14">
    <source>
        <dbReference type="Proteomes" id="UP000807025"/>
    </source>
</evidence>
<protein>
    <submittedName>
        <fullName evidence="13">Uncharacterized protein</fullName>
    </submittedName>
</protein>
<dbReference type="EMBL" id="MU154592">
    <property type="protein sequence ID" value="KAF9493031.1"/>
    <property type="molecule type" value="Genomic_DNA"/>
</dbReference>
<dbReference type="AlphaFoldDB" id="A0A9P5ZSS3"/>
<dbReference type="PANTHER" id="PTHR46300:SF2">
    <property type="entry name" value="CYTOCHROME P450 MONOOXYGENASE ALNH-RELATED"/>
    <property type="match status" value="1"/>
</dbReference>
<dbReference type="Pfam" id="PF00067">
    <property type="entry name" value="p450"/>
    <property type="match status" value="1"/>
</dbReference>
<proteinExistence type="inferred from homology"/>
<dbReference type="Proteomes" id="UP000807025">
    <property type="component" value="Unassembled WGS sequence"/>
</dbReference>
<feature type="transmembrane region" description="Helical" evidence="12">
    <location>
        <begin position="6"/>
        <end position="24"/>
    </location>
</feature>
<evidence type="ECO:0000256" key="2">
    <source>
        <dbReference type="ARBA" id="ARBA00004167"/>
    </source>
</evidence>
<keyword evidence="4" id="KW-0349">Heme</keyword>
<evidence type="ECO:0000256" key="8">
    <source>
        <dbReference type="ARBA" id="ARBA00023002"/>
    </source>
</evidence>
<evidence type="ECO:0000256" key="1">
    <source>
        <dbReference type="ARBA" id="ARBA00001971"/>
    </source>
</evidence>
<evidence type="ECO:0000256" key="9">
    <source>
        <dbReference type="ARBA" id="ARBA00023004"/>
    </source>
</evidence>
<evidence type="ECO:0000256" key="3">
    <source>
        <dbReference type="ARBA" id="ARBA00010617"/>
    </source>
</evidence>
<evidence type="ECO:0000256" key="4">
    <source>
        <dbReference type="ARBA" id="ARBA00022617"/>
    </source>
</evidence>
<keyword evidence="14" id="KW-1185">Reference proteome</keyword>
<dbReference type="PANTHER" id="PTHR46300">
    <property type="entry name" value="P450, PUTATIVE (EUROFUNG)-RELATED-RELATED"/>
    <property type="match status" value="1"/>
</dbReference>
<evidence type="ECO:0000256" key="7">
    <source>
        <dbReference type="ARBA" id="ARBA00022989"/>
    </source>
</evidence>
<evidence type="ECO:0000256" key="11">
    <source>
        <dbReference type="ARBA" id="ARBA00023136"/>
    </source>
</evidence>
<evidence type="ECO:0000313" key="13">
    <source>
        <dbReference type="EMBL" id="KAF9493031.1"/>
    </source>
</evidence>
<comment type="subcellular location">
    <subcellularLocation>
        <location evidence="2">Membrane</location>
        <topology evidence="2">Single-pass membrane protein</topology>
    </subcellularLocation>
</comment>
<evidence type="ECO:0000256" key="5">
    <source>
        <dbReference type="ARBA" id="ARBA00022692"/>
    </source>
</evidence>
<keyword evidence="7 12" id="KW-1133">Transmembrane helix</keyword>
<dbReference type="SUPFAM" id="SSF48264">
    <property type="entry name" value="Cytochrome P450"/>
    <property type="match status" value="1"/>
</dbReference>
<evidence type="ECO:0000256" key="12">
    <source>
        <dbReference type="SAM" id="Phobius"/>
    </source>
</evidence>
<gene>
    <name evidence="13" type="ORF">BDN71DRAFT_1450880</name>
</gene>
<keyword evidence="9" id="KW-0408">Iron</keyword>
<dbReference type="GO" id="GO:0004497">
    <property type="term" value="F:monooxygenase activity"/>
    <property type="evidence" value="ECO:0007669"/>
    <property type="project" value="UniProtKB-KW"/>
</dbReference>
<keyword evidence="8" id="KW-0560">Oxidoreductase</keyword>
<comment type="cofactor">
    <cofactor evidence="1">
        <name>heme</name>
        <dbReference type="ChEBI" id="CHEBI:30413"/>
    </cofactor>
</comment>
<dbReference type="InterPro" id="IPR036396">
    <property type="entry name" value="Cyt_P450_sf"/>
</dbReference>
<keyword evidence="10" id="KW-0503">Monooxygenase</keyword>
<dbReference type="GO" id="GO:0016705">
    <property type="term" value="F:oxidoreductase activity, acting on paired donors, with incorporation or reduction of molecular oxygen"/>
    <property type="evidence" value="ECO:0007669"/>
    <property type="project" value="InterPro"/>
</dbReference>
<dbReference type="InterPro" id="IPR050364">
    <property type="entry name" value="Cytochrome_P450_fung"/>
</dbReference>
<dbReference type="InterPro" id="IPR001128">
    <property type="entry name" value="Cyt_P450"/>
</dbReference>
<dbReference type="GO" id="GO:0016020">
    <property type="term" value="C:membrane"/>
    <property type="evidence" value="ECO:0007669"/>
    <property type="project" value="UniProtKB-SubCell"/>
</dbReference>
<keyword evidence="6" id="KW-0479">Metal-binding</keyword>
<accession>A0A9P5ZSS3</accession>
<organism evidence="13 14">
    <name type="scientific">Pleurotus eryngii</name>
    <name type="common">Boletus of the steppes</name>
    <dbReference type="NCBI Taxonomy" id="5323"/>
    <lineage>
        <taxon>Eukaryota</taxon>
        <taxon>Fungi</taxon>
        <taxon>Dikarya</taxon>
        <taxon>Basidiomycota</taxon>
        <taxon>Agaricomycotina</taxon>
        <taxon>Agaricomycetes</taxon>
        <taxon>Agaricomycetidae</taxon>
        <taxon>Agaricales</taxon>
        <taxon>Pleurotineae</taxon>
        <taxon>Pleurotaceae</taxon>
        <taxon>Pleurotus</taxon>
    </lineage>
</organism>
<keyword evidence="11 12" id="KW-0472">Membrane</keyword>
<reference evidence="13" key="1">
    <citation type="submission" date="2020-11" db="EMBL/GenBank/DDBJ databases">
        <authorList>
            <consortium name="DOE Joint Genome Institute"/>
            <person name="Ahrendt S."/>
            <person name="Riley R."/>
            <person name="Andreopoulos W."/>
            <person name="Labutti K."/>
            <person name="Pangilinan J."/>
            <person name="Ruiz-Duenas F.J."/>
            <person name="Barrasa J.M."/>
            <person name="Sanchez-Garcia M."/>
            <person name="Camarero S."/>
            <person name="Miyauchi S."/>
            <person name="Serrano A."/>
            <person name="Linde D."/>
            <person name="Babiker R."/>
            <person name="Drula E."/>
            <person name="Ayuso-Fernandez I."/>
            <person name="Pacheco R."/>
            <person name="Padilla G."/>
            <person name="Ferreira P."/>
            <person name="Barriuso J."/>
            <person name="Kellner H."/>
            <person name="Castanera R."/>
            <person name="Alfaro M."/>
            <person name="Ramirez L."/>
            <person name="Pisabarro A.G."/>
            <person name="Kuo A."/>
            <person name="Tritt A."/>
            <person name="Lipzen A."/>
            <person name="He G."/>
            <person name="Yan M."/>
            <person name="Ng V."/>
            <person name="Cullen D."/>
            <person name="Martin F."/>
            <person name="Rosso M.-N."/>
            <person name="Henrissat B."/>
            <person name="Hibbett D."/>
            <person name="Martinez A.T."/>
            <person name="Grigoriev I.V."/>
        </authorList>
    </citation>
    <scope>NUCLEOTIDE SEQUENCE</scope>
    <source>
        <strain evidence="13">ATCC 90797</strain>
    </source>
</reference>
<evidence type="ECO:0000256" key="10">
    <source>
        <dbReference type="ARBA" id="ARBA00023033"/>
    </source>
</evidence>
<name>A0A9P5ZSS3_PLEER</name>
<dbReference type="OrthoDB" id="2934036at2759"/>
<dbReference type="Gene3D" id="1.10.630.10">
    <property type="entry name" value="Cytochrome P450"/>
    <property type="match status" value="1"/>
</dbReference>
<comment type="caution">
    <text evidence="13">The sequence shown here is derived from an EMBL/GenBank/DDBJ whole genome shotgun (WGS) entry which is preliminary data.</text>
</comment>
<evidence type="ECO:0000256" key="6">
    <source>
        <dbReference type="ARBA" id="ARBA00022723"/>
    </source>
</evidence>
<dbReference type="GO" id="GO:0020037">
    <property type="term" value="F:heme binding"/>
    <property type="evidence" value="ECO:0007669"/>
    <property type="project" value="InterPro"/>
</dbReference>
<sequence>MAYVQPSESVVASMLLLGIIYRIIRVVFPMGRRSTDMPPGPSTTPILGNAMEMPRQRLHLQFSKWAKVYGDVFSLKVFNQTIIVVNSPSKVQDVLDKHSLSSSNRPMSTLADMVTPNNMNMGTGRLL</sequence>
<comment type="similarity">
    <text evidence="3">Belongs to the cytochrome P450 family.</text>
</comment>
<dbReference type="GO" id="GO:0005506">
    <property type="term" value="F:iron ion binding"/>
    <property type="evidence" value="ECO:0007669"/>
    <property type="project" value="InterPro"/>
</dbReference>